<dbReference type="GeneID" id="9586253"/>
<name>D8PZ04_SCHCM</name>
<dbReference type="HOGENOM" id="CLU_1441809_0_0_1"/>
<evidence type="ECO:0000313" key="2">
    <source>
        <dbReference type="EMBL" id="EFI99345.1"/>
    </source>
</evidence>
<gene>
    <name evidence="2" type="ORF">SCHCODRAFT_106568</name>
</gene>
<reference evidence="2 3" key="1">
    <citation type="journal article" date="2010" name="Nat. Biotechnol.">
        <title>Genome sequence of the model mushroom Schizophyllum commune.</title>
        <authorList>
            <person name="Ohm R.A."/>
            <person name="de Jong J.F."/>
            <person name="Lugones L.G."/>
            <person name="Aerts A."/>
            <person name="Kothe E."/>
            <person name="Stajich J.E."/>
            <person name="de Vries R.P."/>
            <person name="Record E."/>
            <person name="Levasseur A."/>
            <person name="Baker S.E."/>
            <person name="Bartholomew K.A."/>
            <person name="Coutinho P.M."/>
            <person name="Erdmann S."/>
            <person name="Fowler T.J."/>
            <person name="Gathman A.C."/>
            <person name="Lombard V."/>
            <person name="Henrissat B."/>
            <person name="Knabe N."/>
            <person name="Kuees U."/>
            <person name="Lilly W.W."/>
            <person name="Lindquist E."/>
            <person name="Lucas S."/>
            <person name="Magnuson J.K."/>
            <person name="Piumi F."/>
            <person name="Raudaskoski M."/>
            <person name="Salamov A."/>
            <person name="Schmutz J."/>
            <person name="Schwarze F.W.M.R."/>
            <person name="vanKuyk P.A."/>
            <person name="Horton J.S."/>
            <person name="Grigoriev I.V."/>
            <person name="Woesten H.A.B."/>
        </authorList>
    </citation>
    <scope>NUCLEOTIDE SEQUENCE [LARGE SCALE GENOMIC DNA]</scope>
    <source>
        <strain evidence="3">H4-8 / FGSC 9210</strain>
    </source>
</reference>
<accession>D8PZ04</accession>
<sequence length="188" mass="21419">MIASSLSPATSRTTKKSLPNEWYVALEATSRERSYVQANGVTRDGTHALTVTVILILPDLHFMETASEEDIRLWLGHAQKRFQELSERISCLEAENERLHGLHEKTQECLLQKKAIFQQLYATMVTMMEEDVSLCSVIRTLHLNLNKWENKEATVAKGLDIGPNLPFRQELLDLADSCYRLCPDESKD</sequence>
<evidence type="ECO:0000313" key="3">
    <source>
        <dbReference type="Proteomes" id="UP000007431"/>
    </source>
</evidence>
<dbReference type="InParanoid" id="D8PZ04"/>
<keyword evidence="3" id="KW-1185">Reference proteome</keyword>
<organism evidence="3">
    <name type="scientific">Schizophyllum commune (strain H4-8 / FGSC 9210)</name>
    <name type="common">Split gill fungus</name>
    <dbReference type="NCBI Taxonomy" id="578458"/>
    <lineage>
        <taxon>Eukaryota</taxon>
        <taxon>Fungi</taxon>
        <taxon>Dikarya</taxon>
        <taxon>Basidiomycota</taxon>
        <taxon>Agaricomycotina</taxon>
        <taxon>Agaricomycetes</taxon>
        <taxon>Agaricomycetidae</taxon>
        <taxon>Agaricales</taxon>
        <taxon>Schizophyllaceae</taxon>
        <taxon>Schizophyllum</taxon>
    </lineage>
</organism>
<protein>
    <submittedName>
        <fullName evidence="2">Uncharacterized protein</fullName>
    </submittedName>
</protein>
<dbReference type="Proteomes" id="UP000007431">
    <property type="component" value="Unassembled WGS sequence"/>
</dbReference>
<feature type="non-terminal residue" evidence="2">
    <location>
        <position position="188"/>
    </location>
</feature>
<evidence type="ECO:0000256" key="1">
    <source>
        <dbReference type="SAM" id="Coils"/>
    </source>
</evidence>
<dbReference type="VEuPathDB" id="FungiDB:SCHCODRAFT_01170374"/>
<proteinExistence type="predicted"/>
<dbReference type="EMBL" id="GL377304">
    <property type="protein sequence ID" value="EFI99345.1"/>
    <property type="molecule type" value="Genomic_DNA"/>
</dbReference>
<dbReference type="AlphaFoldDB" id="D8PZ04"/>
<feature type="coiled-coil region" evidence="1">
    <location>
        <begin position="75"/>
        <end position="102"/>
    </location>
</feature>
<keyword evidence="1" id="KW-0175">Coiled coil</keyword>
<dbReference type="RefSeq" id="XP_003034248.1">
    <property type="nucleotide sequence ID" value="XM_003034202.1"/>
</dbReference>
<dbReference type="KEGG" id="scm:SCHCO_01170374"/>